<feature type="compositionally biased region" description="Low complexity" evidence="1">
    <location>
        <begin position="111"/>
        <end position="153"/>
    </location>
</feature>
<keyword evidence="2" id="KW-0472">Membrane</keyword>
<evidence type="ECO:0000256" key="3">
    <source>
        <dbReference type="SAM" id="SignalP"/>
    </source>
</evidence>
<feature type="region of interest" description="Disordered" evidence="1">
    <location>
        <begin position="221"/>
        <end position="387"/>
    </location>
</feature>
<evidence type="ECO:0000313" key="4">
    <source>
        <dbReference type="EMBL" id="WLS43452.1"/>
    </source>
</evidence>
<feature type="signal peptide" evidence="3">
    <location>
        <begin position="1"/>
        <end position="28"/>
    </location>
</feature>
<dbReference type="KEGG" id="mprn:Q3V37_18800"/>
<name>A0AAJ6HNT9_9ACTN</name>
<organism evidence="4 5">
    <name type="scientific">Micromonospora profundi</name>
    <dbReference type="NCBI Taxonomy" id="1420889"/>
    <lineage>
        <taxon>Bacteria</taxon>
        <taxon>Bacillati</taxon>
        <taxon>Actinomycetota</taxon>
        <taxon>Actinomycetes</taxon>
        <taxon>Micromonosporales</taxon>
        <taxon>Micromonosporaceae</taxon>
        <taxon>Micromonospora</taxon>
    </lineage>
</organism>
<evidence type="ECO:0000313" key="5">
    <source>
        <dbReference type="Proteomes" id="UP001235874"/>
    </source>
</evidence>
<evidence type="ECO:0000256" key="2">
    <source>
        <dbReference type="SAM" id="Phobius"/>
    </source>
</evidence>
<keyword evidence="2" id="KW-0812">Transmembrane</keyword>
<feature type="compositionally biased region" description="Low complexity" evidence="1">
    <location>
        <begin position="255"/>
        <end position="277"/>
    </location>
</feature>
<dbReference type="EMBL" id="CP130472">
    <property type="protein sequence ID" value="WLS43452.1"/>
    <property type="molecule type" value="Genomic_DNA"/>
</dbReference>
<sequence>MVLIRRAVAAALVLVGLVVGAPAGQARAAPAETGRYYVVGPAVDGQKEYLYAIALRTLGNGNRYREIVELNVGRKQPDGATFTDGLVLEPGWMLVLPADAKGQGVRIGRMPTIAARSPRPSPSTLTPSAVPSRPAPRSVAPSTPAPSTAAPSTAAPPPPSAPAVAATDTETIARPWDEREVTTDPVNPLLVRGGAGVLAVIFAVVALMLLRRAGSRRGALALTDDGPWPPQRHHTPTPAELAIDSGNGHTPPPGAQQSSTTAPSTAAPSSAASRPSAGAPPSPVAQPSSSAVSASTEQGRSETTVPVITTPTPSAPPTPIQSGTRPGETPVSPTTSEPATNAEHQVPGPVAAVSSSEQEPTQALMPEVPRPTVPGGDDVPYLSADLDSEAGPMRVRLAGVATGRGAAPAYAWLGEREPAPPAILPLVLGHKGPWRLHVDLGRAPDVLTLVGPVGACRRAAVLLARRLHAAGIGVAVVGAALGTQAPGGSRVLDALPQPPTPEEELPKPYVVFTAGLAAGDAAGARSLATTTGGRCVPVVIGPVPGGRWSIQVGSDAEVVAPD</sequence>
<feature type="chain" id="PRO_5042493338" description="LysM domain-containing protein" evidence="3">
    <location>
        <begin position="29"/>
        <end position="562"/>
    </location>
</feature>
<keyword evidence="3" id="KW-0732">Signal</keyword>
<feature type="region of interest" description="Disordered" evidence="1">
    <location>
        <begin position="111"/>
        <end position="180"/>
    </location>
</feature>
<feature type="compositionally biased region" description="Low complexity" evidence="1">
    <location>
        <begin position="303"/>
        <end position="312"/>
    </location>
</feature>
<proteinExistence type="predicted"/>
<dbReference type="RefSeq" id="WP_306270929.1">
    <property type="nucleotide sequence ID" value="NZ_CP130472.1"/>
</dbReference>
<dbReference type="AlphaFoldDB" id="A0AAJ6HNT9"/>
<evidence type="ECO:0008006" key="6">
    <source>
        <dbReference type="Google" id="ProtNLM"/>
    </source>
</evidence>
<evidence type="ECO:0000256" key="1">
    <source>
        <dbReference type="SAM" id="MobiDB-lite"/>
    </source>
</evidence>
<keyword evidence="2" id="KW-1133">Transmembrane helix</keyword>
<accession>A0AAJ6HNT9</accession>
<reference evidence="4 5" key="1">
    <citation type="submission" date="2023-07" db="EMBL/GenBank/DDBJ databases">
        <title>Micromonospora profundi TRM 95458 converts glycerol to a new osmotic compound.</title>
        <authorList>
            <person name="Lu D."/>
        </authorList>
    </citation>
    <scope>NUCLEOTIDE SEQUENCE [LARGE SCALE GENOMIC DNA]</scope>
    <source>
        <strain evidence="4 5">TRM95458</strain>
    </source>
</reference>
<dbReference type="Proteomes" id="UP001235874">
    <property type="component" value="Chromosome"/>
</dbReference>
<gene>
    <name evidence="4" type="ORF">Q3V37_18800</name>
</gene>
<keyword evidence="5" id="KW-1185">Reference proteome</keyword>
<feature type="compositionally biased region" description="Polar residues" evidence="1">
    <location>
        <begin position="331"/>
        <end position="343"/>
    </location>
</feature>
<feature type="transmembrane region" description="Helical" evidence="2">
    <location>
        <begin position="189"/>
        <end position="210"/>
    </location>
</feature>
<feature type="compositionally biased region" description="Low complexity" evidence="1">
    <location>
        <begin position="285"/>
        <end position="295"/>
    </location>
</feature>
<protein>
    <recommendedName>
        <fullName evidence="6">LysM domain-containing protein</fullName>
    </recommendedName>
</protein>